<dbReference type="EMBL" id="RBAH01000010">
    <property type="protein sequence ID" value="RKN84080.1"/>
    <property type="molecule type" value="Genomic_DNA"/>
</dbReference>
<dbReference type="InterPro" id="IPR002696">
    <property type="entry name" value="Membr_insert_effic_factor_YidD"/>
</dbReference>
<dbReference type="PANTHER" id="PTHR33383">
    <property type="entry name" value="MEMBRANE PROTEIN INSERTION EFFICIENCY FACTOR-RELATED"/>
    <property type="match status" value="1"/>
</dbReference>
<dbReference type="SMART" id="SM01234">
    <property type="entry name" value="Haemolytic"/>
    <property type="match status" value="1"/>
</dbReference>
<dbReference type="Pfam" id="PF01809">
    <property type="entry name" value="YidD"/>
    <property type="match status" value="1"/>
</dbReference>
<evidence type="ECO:0000313" key="2">
    <source>
        <dbReference type="EMBL" id="RKN84080.1"/>
    </source>
</evidence>
<keyword evidence="3" id="KW-1185">Reference proteome</keyword>
<feature type="transmembrane region" description="Helical" evidence="1">
    <location>
        <begin position="17"/>
        <end position="36"/>
    </location>
</feature>
<protein>
    <submittedName>
        <fullName evidence="2">Membrane protein insertion efficiency factor YidD</fullName>
    </submittedName>
</protein>
<name>A0A3B0CFP9_9BACL</name>
<dbReference type="OrthoDB" id="9801753at2"/>
<organism evidence="2 3">
    <name type="scientific">Paenibacillus ginsengarvi</name>
    <dbReference type="NCBI Taxonomy" id="400777"/>
    <lineage>
        <taxon>Bacteria</taxon>
        <taxon>Bacillati</taxon>
        <taxon>Bacillota</taxon>
        <taxon>Bacilli</taxon>
        <taxon>Bacillales</taxon>
        <taxon>Paenibacillaceae</taxon>
        <taxon>Paenibacillus</taxon>
    </lineage>
</organism>
<sequence length="104" mass="12034">MLLVSASVFYLARYFGAAYWVAVLITAIFTLSYCVIRLKRITLCTVRLYQHFAPDYIRNRCRFEPSCSEYMILAISQYGTFKGIRKGVLRLKRCNSHGGGHDWP</sequence>
<gene>
    <name evidence="2" type="ORF">D7M11_15760</name>
</gene>
<comment type="caution">
    <text evidence="2">The sequence shown here is derived from an EMBL/GenBank/DDBJ whole genome shotgun (WGS) entry which is preliminary data.</text>
</comment>
<accession>A0A3B0CFP9</accession>
<dbReference type="PANTHER" id="PTHR33383:SF1">
    <property type="entry name" value="MEMBRANE PROTEIN INSERTION EFFICIENCY FACTOR-RELATED"/>
    <property type="match status" value="1"/>
</dbReference>
<dbReference type="NCBIfam" id="TIGR00278">
    <property type="entry name" value="membrane protein insertion efficiency factor YidD"/>
    <property type="match status" value="1"/>
</dbReference>
<keyword evidence="1" id="KW-0812">Transmembrane</keyword>
<keyword evidence="1" id="KW-1133">Transmembrane helix</keyword>
<keyword evidence="1" id="KW-0472">Membrane</keyword>
<proteinExistence type="predicted"/>
<evidence type="ECO:0000256" key="1">
    <source>
        <dbReference type="SAM" id="Phobius"/>
    </source>
</evidence>
<dbReference type="Proteomes" id="UP000282311">
    <property type="component" value="Unassembled WGS sequence"/>
</dbReference>
<reference evidence="2 3" key="1">
    <citation type="journal article" date="2007" name="Int. J. Syst. Evol. Microbiol.">
        <title>Paenibacillus ginsengarvi sp. nov., isolated from soil from ginseng cultivation.</title>
        <authorList>
            <person name="Yoon M.H."/>
            <person name="Ten L.N."/>
            <person name="Im W.T."/>
        </authorList>
    </citation>
    <scope>NUCLEOTIDE SEQUENCE [LARGE SCALE GENOMIC DNA]</scope>
    <source>
        <strain evidence="2 3">KCTC 13059</strain>
    </source>
</reference>
<evidence type="ECO:0000313" key="3">
    <source>
        <dbReference type="Proteomes" id="UP000282311"/>
    </source>
</evidence>
<dbReference type="AlphaFoldDB" id="A0A3B0CFP9"/>